<dbReference type="Pfam" id="PF02645">
    <property type="entry name" value="DegV"/>
    <property type="match status" value="1"/>
</dbReference>
<dbReference type="InterPro" id="IPR050270">
    <property type="entry name" value="DegV_domain_contain"/>
</dbReference>
<dbReference type="Gene3D" id="3.40.50.10170">
    <property type="match status" value="1"/>
</dbReference>
<dbReference type="EMBL" id="KT982357">
    <property type="protein sequence ID" value="AOR51045.1"/>
    <property type="molecule type" value="Genomic_DNA"/>
</dbReference>
<reference evidence="2" key="1">
    <citation type="journal article" date="2016" name="Sci. Rep.">
        <title>Triclosan Resistome from Metagenome Reveals Diverse Enoyl Acyl Carrier Protein Reductases and Selective Enrichment of Triclosan Resistance Genes.</title>
        <authorList>
            <person name="Khan R."/>
            <person name="Kong H.G."/>
            <person name="Jung Y.H."/>
            <person name="Choi J."/>
            <person name="Baek K.Y."/>
            <person name="Hwang E.C."/>
            <person name="Lee S.W."/>
        </authorList>
    </citation>
    <scope>NUCLEOTIDE SEQUENCE</scope>
</reference>
<evidence type="ECO:0000256" key="1">
    <source>
        <dbReference type="ARBA" id="ARBA00023121"/>
    </source>
</evidence>
<organism evidence="2">
    <name type="scientific">uncultured bacterium pAX1</name>
    <dbReference type="NCBI Taxonomy" id="1781156"/>
    <lineage>
        <taxon>Bacteria</taxon>
        <taxon>environmental samples</taxon>
    </lineage>
</organism>
<dbReference type="InterPro" id="IPR003797">
    <property type="entry name" value="DegV"/>
</dbReference>
<dbReference type="GO" id="GO:0008289">
    <property type="term" value="F:lipid binding"/>
    <property type="evidence" value="ECO:0007669"/>
    <property type="project" value="UniProtKB-KW"/>
</dbReference>
<name>A0A1C9U4I7_9BACT</name>
<dbReference type="PROSITE" id="PS51482">
    <property type="entry name" value="DEGV"/>
    <property type="match status" value="1"/>
</dbReference>
<dbReference type="Gene3D" id="3.30.1180.10">
    <property type="match status" value="1"/>
</dbReference>
<dbReference type="PANTHER" id="PTHR33434:SF2">
    <property type="entry name" value="FATTY ACID-BINDING PROTEIN TM_1468"/>
    <property type="match status" value="1"/>
</dbReference>
<dbReference type="AlphaFoldDB" id="A0A1C9U4I7"/>
<sequence length="278" mass="30302">MTLIIADTTCGLPRDLLGQRGIPLIPQVVVFEEKSFHDDKEMDTATFLERLKASKSLPKTSAPEPPLYHPFFQLAQEEGESVIVVAPTSKASGTVRSAQIAAQDFPKVDIRVVDTQTISCNLGSLVLLADDMAKAGESADEIVAKLNDMIPRGRLYFLVDTLEYLAKGGRIGGAKRLLAELLEIKPILQVKDGQVEAFEQQRTKKRALARLADVAVEQCPGGESAHLCVIQVEAEKEAEDFAAELKSRIEVLQIPIYELPPAIVVHAGPRTMGVGFFV</sequence>
<dbReference type="InterPro" id="IPR043168">
    <property type="entry name" value="DegV_C"/>
</dbReference>
<evidence type="ECO:0000313" key="2">
    <source>
        <dbReference type="EMBL" id="AOR51045.1"/>
    </source>
</evidence>
<accession>A0A1C9U4I7</accession>
<dbReference type="NCBIfam" id="TIGR00762">
    <property type="entry name" value="DegV"/>
    <property type="match status" value="1"/>
</dbReference>
<proteinExistence type="predicted"/>
<dbReference type="PANTHER" id="PTHR33434">
    <property type="entry name" value="DEGV DOMAIN-CONTAINING PROTEIN DR_1986-RELATED"/>
    <property type="match status" value="1"/>
</dbReference>
<dbReference type="SUPFAM" id="SSF82549">
    <property type="entry name" value="DAK1/DegV-like"/>
    <property type="match status" value="1"/>
</dbReference>
<protein>
    <submittedName>
        <fullName evidence="2">EDD domain protein, DegV family</fullName>
    </submittedName>
</protein>
<keyword evidence="1" id="KW-0446">Lipid-binding</keyword>